<dbReference type="OrthoDB" id="185618at2759"/>
<feature type="compositionally biased region" description="Acidic residues" evidence="1">
    <location>
        <begin position="1290"/>
        <end position="1299"/>
    </location>
</feature>
<name>A0A0F8XEA5_9EURO</name>
<feature type="compositionally biased region" description="Polar residues" evidence="1">
    <location>
        <begin position="1271"/>
        <end position="1281"/>
    </location>
</feature>
<feature type="compositionally biased region" description="Acidic residues" evidence="1">
    <location>
        <begin position="906"/>
        <end position="915"/>
    </location>
</feature>
<feature type="compositionally biased region" description="Polar residues" evidence="1">
    <location>
        <begin position="365"/>
        <end position="390"/>
    </location>
</feature>
<feature type="compositionally biased region" description="Low complexity" evidence="1">
    <location>
        <begin position="519"/>
        <end position="542"/>
    </location>
</feature>
<dbReference type="InterPro" id="IPR011993">
    <property type="entry name" value="PH-like_dom_sf"/>
</dbReference>
<dbReference type="CDD" id="cd13170">
    <property type="entry name" value="RanBD_NUP50"/>
    <property type="match status" value="1"/>
</dbReference>
<feature type="compositionally biased region" description="Polar residues" evidence="1">
    <location>
        <begin position="225"/>
        <end position="240"/>
    </location>
</feature>
<dbReference type="PROSITE" id="PS50196">
    <property type="entry name" value="RANBD1"/>
    <property type="match status" value="1"/>
</dbReference>
<feature type="compositionally biased region" description="Polar residues" evidence="1">
    <location>
        <begin position="770"/>
        <end position="794"/>
    </location>
</feature>
<feature type="compositionally biased region" description="Polar residues" evidence="1">
    <location>
        <begin position="250"/>
        <end position="273"/>
    </location>
</feature>
<feature type="domain" description="RanBD1" evidence="2">
    <location>
        <begin position="1298"/>
        <end position="1381"/>
    </location>
</feature>
<feature type="compositionally biased region" description="Polar residues" evidence="1">
    <location>
        <begin position="543"/>
        <end position="553"/>
    </location>
</feature>
<dbReference type="Proteomes" id="UP000034947">
    <property type="component" value="Unassembled WGS sequence"/>
</dbReference>
<feature type="compositionally biased region" description="Basic and acidic residues" evidence="1">
    <location>
        <begin position="889"/>
        <end position="905"/>
    </location>
</feature>
<feature type="compositionally biased region" description="Basic and acidic residues" evidence="1">
    <location>
        <begin position="916"/>
        <end position="935"/>
    </location>
</feature>
<feature type="compositionally biased region" description="Polar residues" evidence="1">
    <location>
        <begin position="1068"/>
        <end position="1079"/>
    </location>
</feature>
<feature type="region of interest" description="Disordered" evidence="1">
    <location>
        <begin position="1"/>
        <end position="123"/>
    </location>
</feature>
<keyword evidence="4" id="KW-1185">Reference proteome</keyword>
<feature type="compositionally biased region" description="Low complexity" evidence="1">
    <location>
        <begin position="698"/>
        <end position="710"/>
    </location>
</feature>
<evidence type="ECO:0000313" key="3">
    <source>
        <dbReference type="EMBL" id="KKK21917.1"/>
    </source>
</evidence>
<feature type="compositionally biased region" description="Polar residues" evidence="1">
    <location>
        <begin position="295"/>
        <end position="308"/>
    </location>
</feature>
<evidence type="ECO:0000313" key="4">
    <source>
        <dbReference type="Proteomes" id="UP000034947"/>
    </source>
</evidence>
<feature type="compositionally biased region" description="Low complexity" evidence="1">
    <location>
        <begin position="749"/>
        <end position="762"/>
    </location>
</feature>
<dbReference type="InterPro" id="IPR000156">
    <property type="entry name" value="Ran_bind_dom"/>
</dbReference>
<comment type="caution">
    <text evidence="3">The sequence shown here is derived from an EMBL/GenBank/DDBJ whole genome shotgun (WGS) entry which is preliminary data.</text>
</comment>
<feature type="compositionally biased region" description="Polar residues" evidence="1">
    <location>
        <begin position="1146"/>
        <end position="1161"/>
    </location>
</feature>
<feature type="compositionally biased region" description="Polar residues" evidence="1">
    <location>
        <begin position="148"/>
        <end position="160"/>
    </location>
</feature>
<feature type="compositionally biased region" description="Basic and acidic residues" evidence="1">
    <location>
        <begin position="391"/>
        <end position="402"/>
    </location>
</feature>
<dbReference type="EMBL" id="JYKN01001056">
    <property type="protein sequence ID" value="KKK21917.1"/>
    <property type="molecule type" value="Genomic_DNA"/>
</dbReference>
<dbReference type="SMART" id="SM00160">
    <property type="entry name" value="RanBD"/>
    <property type="match status" value="1"/>
</dbReference>
<feature type="compositionally biased region" description="Low complexity" evidence="1">
    <location>
        <begin position="52"/>
        <end position="70"/>
    </location>
</feature>
<dbReference type="Pfam" id="PF00638">
    <property type="entry name" value="Ran_BP1"/>
    <property type="match status" value="1"/>
</dbReference>
<feature type="compositionally biased region" description="Polar residues" evidence="1">
    <location>
        <begin position="505"/>
        <end position="518"/>
    </location>
</feature>
<feature type="compositionally biased region" description="Low complexity" evidence="1">
    <location>
        <begin position="1234"/>
        <end position="1243"/>
    </location>
</feature>
<feature type="compositionally biased region" description="Low complexity" evidence="1">
    <location>
        <begin position="1163"/>
        <end position="1176"/>
    </location>
</feature>
<feature type="compositionally biased region" description="Polar residues" evidence="1">
    <location>
        <begin position="173"/>
        <end position="184"/>
    </location>
</feature>
<evidence type="ECO:0000256" key="1">
    <source>
        <dbReference type="SAM" id="MobiDB-lite"/>
    </source>
</evidence>
<dbReference type="PANTHER" id="PTHR38697:SF1">
    <property type="entry name" value="NUCLEAR PORE COMPLEX PROTEIN SIMILAR TO S. CEREVISIAE NUP2 (EUROFUNG)"/>
    <property type="match status" value="1"/>
</dbReference>
<feature type="region of interest" description="Disordered" evidence="1">
    <location>
        <begin position="295"/>
        <end position="615"/>
    </location>
</feature>
<proteinExistence type="predicted"/>
<feature type="compositionally biased region" description="Polar residues" evidence="1">
    <location>
        <begin position="416"/>
        <end position="459"/>
    </location>
</feature>
<protein>
    <recommendedName>
        <fullName evidence="2">RanBD1 domain-containing protein</fullName>
    </recommendedName>
</protein>
<feature type="compositionally biased region" description="Basic and acidic residues" evidence="1">
    <location>
        <begin position="1081"/>
        <end position="1101"/>
    </location>
</feature>
<feature type="compositionally biased region" description="Low complexity" evidence="1">
    <location>
        <begin position="332"/>
        <end position="364"/>
    </location>
</feature>
<evidence type="ECO:0000259" key="2">
    <source>
        <dbReference type="PROSITE" id="PS50196"/>
    </source>
</evidence>
<feature type="compositionally biased region" description="Low complexity" evidence="1">
    <location>
        <begin position="795"/>
        <end position="812"/>
    </location>
</feature>
<dbReference type="SUPFAM" id="SSF50729">
    <property type="entry name" value="PH domain-like"/>
    <property type="match status" value="1"/>
</dbReference>
<reference evidence="3 4" key="1">
    <citation type="submission" date="2015-02" db="EMBL/GenBank/DDBJ databases">
        <title>Draft Genome Sequences of Two Closely-Related Aflatoxigenic Aspergillus Species Obtained from the Cote d'Ivoire.</title>
        <authorList>
            <person name="Moore G.G."/>
            <person name="Beltz S.B."/>
            <person name="Mack B.M."/>
        </authorList>
    </citation>
    <scope>NUCLEOTIDE SEQUENCE [LARGE SCALE GENOMIC DNA]</scope>
    <source>
        <strain evidence="3 4">SRRC1432</strain>
    </source>
</reference>
<gene>
    <name evidence="3" type="ORF">AOCH_003655</name>
</gene>
<feature type="compositionally biased region" description="Polar residues" evidence="1">
    <location>
        <begin position="711"/>
        <end position="721"/>
    </location>
</feature>
<dbReference type="Gene3D" id="2.30.29.30">
    <property type="entry name" value="Pleckstrin-homology domain (PH domain)/Phosphotyrosine-binding domain (PTB)"/>
    <property type="match status" value="1"/>
</dbReference>
<feature type="region of interest" description="Disordered" evidence="1">
    <location>
        <begin position="660"/>
        <end position="1320"/>
    </location>
</feature>
<accession>A0A0F8XEA5</accession>
<dbReference type="InterPro" id="IPR053074">
    <property type="entry name" value="NPC_Nucleoporin"/>
</dbReference>
<feature type="compositionally biased region" description="Acidic residues" evidence="1">
    <location>
        <begin position="998"/>
        <end position="1012"/>
    </location>
</feature>
<feature type="region of interest" description="Disordered" evidence="1">
    <location>
        <begin position="140"/>
        <end position="275"/>
    </location>
</feature>
<organism evidence="3 4">
    <name type="scientific">Aspergillus ochraceoroseus</name>
    <dbReference type="NCBI Taxonomy" id="138278"/>
    <lineage>
        <taxon>Eukaryota</taxon>
        <taxon>Fungi</taxon>
        <taxon>Dikarya</taxon>
        <taxon>Ascomycota</taxon>
        <taxon>Pezizomycotina</taxon>
        <taxon>Eurotiomycetes</taxon>
        <taxon>Eurotiomycetidae</taxon>
        <taxon>Eurotiales</taxon>
        <taxon>Aspergillaceae</taxon>
        <taxon>Aspergillus</taxon>
        <taxon>Aspergillus subgen. Nidulantes</taxon>
    </lineage>
</organism>
<sequence length="1422" mass="145491">MSKRSAQGPQGDKDTDLFQFNMSSTPDEKPQRATAAQMAQRRIKEIRRRPRPGASAASGAPAASFGGPFSSIDPNTVSSTSTAPQPVTNGFTFGQSQSFPGAGSTPKPATENGGSGFSFGSGTGGSSSFNFSSSFGGAGASANPFASINTGATSQQSDAGSFSGFKGNLFNIPANSQSPAQQPLPTGGIFGTGSQSTSTGGLFGTTTTTAPAPKSGATTPPNGSIFGQSTTTAPSTNIFGQSAVEKPTPFAQSSAFSSDSMQTSPDAKTTAPKSTMFGSGTGGFGVTAHFGGSGTSNLFGATTSTPADSASKPLFGAKPEQPSPASTSLFGATTQPTSSTTVAPASSAAAPVASSTSLFSTSSSKPTAPSQNPFQSANLFGAPTPSSTLKSAEEKGKEEAKAVVEPAQTPPVFKFPSTTASTSLFSKSETAPPTQSAGGLFQPPSSGSLFAPQTTTSMGQEKPKPAGSNPFSTLFSPKPTSPEKSQTEQKPLPSATPFANLFAPKSSTPGEGTKTNEPSKAPALSSSFSASASAKPSSSLTSQPAAFSFSGSQANGSASAPTSAGTSQSLFKANGTKPTLATPPTPSALDAPSQSFDKLQPVKMPSGLDKGTKDEVEMLYRVRLLNECFRREVEKLDPTTEGFDALVRFYVRVRETIGAPIEGAGSKRKTPDSEEAAANKQPAKKIKPFGPGEGLVSGAGSTPTAAASSAQLFGTSQSTPSSHKRKATEDGEADTAPTPQPTKRVNGDSTTASIFASSFSRSKTSDAENDSASTESPQIPSTPSFKPTSPETNGPSLFSTTPTSSPTKPLFSAPVPAKEATSTSSSSTSQPISGFKPTFTAPTSSNPPANPFVLKTSGDAAAGTSTPSLSMPKFGSGSVTNFFAQFKAQSDKNAEKEKEKRKAEDFDSDEEDEAEWERKDAENQRKKREELEAQKSKRTKFVPGQGFSFEEENDTADEAKADNSPASSPASTSVFNAPPNTSGKSTNIFGHLSATPSETEENDHDDAEDTEEASVSGDDVAKDPSFVPASEEEDSRASSIGICESSVQESSDEGDLSKALKKSKQATKEQASAEGSGSRSLFDRVQYDQDGKPKRGGEGDKGLSTFFNSSKFASSFNSPVSTPNPFAPTGQQVADKADESSAAKPASTNNIFGSASATGSLFGSPAPTPSGASTPSVFGASSSATKPGADNTWKINSPIKFAPDSATPKATPKSESTLAAPAADPAKPFSTLFGAPPAGSKSSSGGGAPTLGFSFGGPSSQPSSSFLAPPTFNSTATSRASTPGIPSDAGAEESGDGDAPESLPQVDLSRSGAGEENEDVVMETRARGMKLSAEAGWESQGVGFLRVLKDRTTSRGRILLRADPSGKVVLNVALMKEITYSVSGTSVQFLVPQADGPPEKWAVRVKKEEAERLGKAMEETKS</sequence>
<feature type="compositionally biased region" description="Polar residues" evidence="1">
    <location>
        <begin position="964"/>
        <end position="988"/>
    </location>
</feature>
<dbReference type="PANTHER" id="PTHR38697">
    <property type="entry name" value="NUCLEAR PORE COMPLEX PROTEIN SIMILAR TO S. CEREVISIAE NUP2 (EUROFUNG)"/>
    <property type="match status" value="1"/>
</dbReference>
<feature type="compositionally biased region" description="Polar residues" evidence="1">
    <location>
        <begin position="72"/>
        <end position="99"/>
    </location>
</feature>
<feature type="compositionally biased region" description="Low complexity" evidence="1">
    <location>
        <begin position="1252"/>
        <end position="1266"/>
    </location>
</feature>
<feature type="compositionally biased region" description="Low complexity" evidence="1">
    <location>
        <begin position="1104"/>
        <end position="1121"/>
    </location>
</feature>
<feature type="compositionally biased region" description="Gly residues" evidence="1">
    <location>
        <begin position="113"/>
        <end position="123"/>
    </location>
</feature>
<feature type="compositionally biased region" description="Low complexity" evidence="1">
    <location>
        <begin position="554"/>
        <end position="567"/>
    </location>
</feature>
<feature type="compositionally biased region" description="Low complexity" evidence="1">
    <location>
        <begin position="192"/>
        <end position="221"/>
    </location>
</feature>